<dbReference type="RefSeq" id="WP_124071735.1">
    <property type="nucleotide sequence ID" value="NZ_CBCRXF010000004.1"/>
</dbReference>
<keyword evidence="2" id="KW-1185">Reference proteome</keyword>
<sequence>MNKKMKKKMRIRGLFLIAILIGGTFQLSYSVNNTTEKEFATLFDPMNSVISSLTFTIPSALASNSKTWIVDDEEEINAFLHFLKSHKIQQLKPDEIDVNDTISQFSISLEDEQGNEFTVIVEEELIIENNMLYYKIVDGPLDVDWLVHFFIQNQL</sequence>
<dbReference type="Proteomes" id="UP000270468">
    <property type="component" value="Unassembled WGS sequence"/>
</dbReference>
<protein>
    <submittedName>
        <fullName evidence="1">Uncharacterized protein</fullName>
    </submittedName>
</protein>
<dbReference type="AlphaFoldDB" id="A0A3P5XFC4"/>
<evidence type="ECO:0000313" key="1">
    <source>
        <dbReference type="EMBL" id="VDC33516.1"/>
    </source>
</evidence>
<organism evidence="1 2">
    <name type="scientific">Filibacter tadaridae</name>
    <dbReference type="NCBI Taxonomy" id="2483811"/>
    <lineage>
        <taxon>Bacteria</taxon>
        <taxon>Bacillati</taxon>
        <taxon>Bacillota</taxon>
        <taxon>Bacilli</taxon>
        <taxon>Bacillales</taxon>
        <taxon>Caryophanaceae</taxon>
        <taxon>Filibacter</taxon>
    </lineage>
</organism>
<gene>
    <name evidence="1" type="ORF">FILTAD_02926</name>
</gene>
<evidence type="ECO:0000313" key="2">
    <source>
        <dbReference type="Proteomes" id="UP000270468"/>
    </source>
</evidence>
<dbReference type="OrthoDB" id="2437154at2"/>
<accession>A0A3P5XFC4</accession>
<reference evidence="1 2" key="1">
    <citation type="submission" date="2018-11" db="EMBL/GenBank/DDBJ databases">
        <authorList>
            <person name="Criscuolo A."/>
        </authorList>
    </citation>
    <scope>NUCLEOTIDE SEQUENCE [LARGE SCALE GENOMIC DNA]</scope>
    <source>
        <strain evidence="1">ATB-66</strain>
    </source>
</reference>
<name>A0A3P5XFC4_9BACL</name>
<proteinExistence type="predicted"/>
<dbReference type="EMBL" id="UXAV01000045">
    <property type="protein sequence ID" value="VDC33516.1"/>
    <property type="molecule type" value="Genomic_DNA"/>
</dbReference>